<proteinExistence type="predicted"/>
<sequence length="69" mass="8190">MAKLRMKYEITGDIPDEYLEMVKQNNTNETRVAMKKELDSDYGNDLVNLKSRLQIEIIDDEVQDEQRRV</sequence>
<organism evidence="1">
    <name type="scientific">Siphoviridae sp. ctGz830</name>
    <dbReference type="NCBI Taxonomy" id="2827825"/>
    <lineage>
        <taxon>Viruses</taxon>
        <taxon>Duplodnaviria</taxon>
        <taxon>Heunggongvirae</taxon>
        <taxon>Uroviricota</taxon>
        <taxon>Caudoviricetes</taxon>
    </lineage>
</organism>
<dbReference type="EMBL" id="BK032780">
    <property type="protein sequence ID" value="DAF59977.1"/>
    <property type="molecule type" value="Genomic_DNA"/>
</dbReference>
<name>A0A8S5T9M8_9CAUD</name>
<protein>
    <submittedName>
        <fullName evidence="1">Uncharacterized protein</fullName>
    </submittedName>
</protein>
<accession>A0A8S5T9M8</accession>
<evidence type="ECO:0000313" key="1">
    <source>
        <dbReference type="EMBL" id="DAF59977.1"/>
    </source>
</evidence>
<reference evidence="1" key="1">
    <citation type="journal article" date="2021" name="Proc. Natl. Acad. Sci. U.S.A.">
        <title>A Catalog of Tens of Thousands of Viruses from Human Metagenomes Reveals Hidden Associations with Chronic Diseases.</title>
        <authorList>
            <person name="Tisza M.J."/>
            <person name="Buck C.B."/>
        </authorList>
    </citation>
    <scope>NUCLEOTIDE SEQUENCE</scope>
    <source>
        <strain evidence="1">CtGz830</strain>
    </source>
</reference>